<proteinExistence type="predicted"/>
<dbReference type="Pfam" id="PF00892">
    <property type="entry name" value="EamA"/>
    <property type="match status" value="2"/>
</dbReference>
<feature type="domain" description="EamA" evidence="2">
    <location>
        <begin position="2"/>
        <end position="100"/>
    </location>
</feature>
<organism evidence="3">
    <name type="scientific">bioreactor metagenome</name>
    <dbReference type="NCBI Taxonomy" id="1076179"/>
    <lineage>
        <taxon>unclassified sequences</taxon>
        <taxon>metagenomes</taxon>
        <taxon>ecological metagenomes</taxon>
    </lineage>
</organism>
<dbReference type="InterPro" id="IPR052756">
    <property type="entry name" value="Alkyne_AA_exporter"/>
</dbReference>
<feature type="transmembrane region" description="Helical" evidence="1">
    <location>
        <begin position="205"/>
        <end position="222"/>
    </location>
</feature>
<keyword evidence="1" id="KW-0812">Transmembrane</keyword>
<feature type="transmembrane region" description="Helical" evidence="1">
    <location>
        <begin position="28"/>
        <end position="45"/>
    </location>
</feature>
<sequence>MLRYIIASLALVAFALITRMKPPKKRDIPWFILAGAIGFFIYIIAWNKGCAMLPSATSSVVMALTPVATALMARIVAGEKLSWLQWASLALGLSGVVVLNTLRGGFTLDVGILWLMAAVLLLSGYNILQRRLTKTYSAVQCSTYGIFAGTLMLLVFLPSSIGQIQAAPPEAYLYLLLLGIVSGAIAYVAWSAAFARAKNAASVSNYMFVTPFLTSLLGFLIAGETPDAATLIGGAIIITSLVLFTVGKRFRSNSSAV</sequence>
<gene>
    <name evidence="3" type="ORF">SDC9_133230</name>
</gene>
<keyword evidence="1" id="KW-1133">Transmembrane helix</keyword>
<feature type="transmembrane region" description="Helical" evidence="1">
    <location>
        <begin position="228"/>
        <end position="246"/>
    </location>
</feature>
<dbReference type="SUPFAM" id="SSF103481">
    <property type="entry name" value="Multidrug resistance efflux transporter EmrE"/>
    <property type="match status" value="2"/>
</dbReference>
<dbReference type="AlphaFoldDB" id="A0A645DAD7"/>
<evidence type="ECO:0000313" key="3">
    <source>
        <dbReference type="EMBL" id="MPM86147.1"/>
    </source>
</evidence>
<protein>
    <recommendedName>
        <fullName evidence="2">EamA domain-containing protein</fullName>
    </recommendedName>
</protein>
<dbReference type="InterPro" id="IPR000620">
    <property type="entry name" value="EamA_dom"/>
</dbReference>
<dbReference type="PANTHER" id="PTHR12715:SF4">
    <property type="entry name" value="EAMA DOMAIN-CONTAINING PROTEIN"/>
    <property type="match status" value="1"/>
</dbReference>
<evidence type="ECO:0000256" key="1">
    <source>
        <dbReference type="SAM" id="Phobius"/>
    </source>
</evidence>
<dbReference type="GO" id="GO:0016020">
    <property type="term" value="C:membrane"/>
    <property type="evidence" value="ECO:0007669"/>
    <property type="project" value="InterPro"/>
</dbReference>
<dbReference type="EMBL" id="VSSQ01034260">
    <property type="protein sequence ID" value="MPM86147.1"/>
    <property type="molecule type" value="Genomic_DNA"/>
</dbReference>
<evidence type="ECO:0000259" key="2">
    <source>
        <dbReference type="Pfam" id="PF00892"/>
    </source>
</evidence>
<dbReference type="Gene3D" id="1.10.3730.20">
    <property type="match status" value="1"/>
</dbReference>
<feature type="transmembrane region" description="Helical" evidence="1">
    <location>
        <begin position="51"/>
        <end position="71"/>
    </location>
</feature>
<keyword evidence="1" id="KW-0472">Membrane</keyword>
<name>A0A645DAD7_9ZZZZ</name>
<feature type="transmembrane region" description="Helical" evidence="1">
    <location>
        <begin position="135"/>
        <end position="159"/>
    </location>
</feature>
<feature type="transmembrane region" description="Helical" evidence="1">
    <location>
        <begin position="83"/>
        <end position="102"/>
    </location>
</feature>
<accession>A0A645DAD7</accession>
<dbReference type="PANTHER" id="PTHR12715">
    <property type="entry name" value="TRANSPORTER, DRUG/METABOLITE EXPORTER FAMILY"/>
    <property type="match status" value="1"/>
</dbReference>
<feature type="transmembrane region" description="Helical" evidence="1">
    <location>
        <begin position="171"/>
        <end position="193"/>
    </location>
</feature>
<reference evidence="3" key="1">
    <citation type="submission" date="2019-08" db="EMBL/GenBank/DDBJ databases">
        <authorList>
            <person name="Kucharzyk K."/>
            <person name="Murdoch R.W."/>
            <person name="Higgins S."/>
            <person name="Loffler F."/>
        </authorList>
    </citation>
    <scope>NUCLEOTIDE SEQUENCE</scope>
</reference>
<feature type="transmembrane region" description="Helical" evidence="1">
    <location>
        <begin position="108"/>
        <end position="128"/>
    </location>
</feature>
<feature type="domain" description="EamA" evidence="2">
    <location>
        <begin position="111"/>
        <end position="245"/>
    </location>
</feature>
<dbReference type="InterPro" id="IPR037185">
    <property type="entry name" value="EmrE-like"/>
</dbReference>
<comment type="caution">
    <text evidence="3">The sequence shown here is derived from an EMBL/GenBank/DDBJ whole genome shotgun (WGS) entry which is preliminary data.</text>
</comment>